<evidence type="ECO:0000313" key="7">
    <source>
        <dbReference type="EMBL" id="KMZ61802.1"/>
    </source>
</evidence>
<dbReference type="GO" id="GO:0043138">
    <property type="term" value="F:3'-5' DNA helicase activity"/>
    <property type="evidence" value="ECO:0007669"/>
    <property type="project" value="UniProtKB-EC"/>
</dbReference>
<dbReference type="SMART" id="SM00956">
    <property type="entry name" value="RQC"/>
    <property type="match status" value="1"/>
</dbReference>
<dbReference type="EMBL" id="LFYR01001430">
    <property type="protein sequence ID" value="KMZ61802.1"/>
    <property type="molecule type" value="Genomic_DNA"/>
</dbReference>
<dbReference type="FunFam" id="3.40.50.300:FF:003558">
    <property type="entry name" value="Predicted protein"/>
    <property type="match status" value="1"/>
</dbReference>
<dbReference type="SUPFAM" id="SSF47819">
    <property type="entry name" value="HRDC-like"/>
    <property type="match status" value="1"/>
</dbReference>
<dbReference type="PANTHER" id="PTHR13710:SF156">
    <property type="entry name" value="ATP-DEPENDENT DNA HELICASE Q-LIKE 4B"/>
    <property type="match status" value="1"/>
</dbReference>
<name>A0A0K9P0N9_ZOSMR</name>
<dbReference type="Pfam" id="PF00570">
    <property type="entry name" value="HRDC"/>
    <property type="match status" value="1"/>
</dbReference>
<comment type="catalytic activity">
    <reaction evidence="2">
        <text>Couples ATP hydrolysis with the unwinding of duplex DNA by translocating in the 3'-5' direction.</text>
        <dbReference type="EC" id="5.6.2.4"/>
    </reaction>
</comment>
<dbReference type="Pfam" id="PF16124">
    <property type="entry name" value="RecQ_Zn_bind"/>
    <property type="match status" value="1"/>
</dbReference>
<dbReference type="EC" id="5.6.2.4" evidence="3"/>
<dbReference type="PROSITE" id="PS51194">
    <property type="entry name" value="HELICASE_CTER"/>
    <property type="match status" value="1"/>
</dbReference>
<dbReference type="OMA" id="YQHESEV"/>
<dbReference type="SMART" id="SM00490">
    <property type="entry name" value="HELICc"/>
    <property type="match status" value="1"/>
</dbReference>
<dbReference type="InterPro" id="IPR036388">
    <property type="entry name" value="WH-like_DNA-bd_sf"/>
</dbReference>
<evidence type="ECO:0000256" key="2">
    <source>
        <dbReference type="ARBA" id="ARBA00034617"/>
    </source>
</evidence>
<keyword evidence="8" id="KW-1185">Reference proteome</keyword>
<dbReference type="InterPro" id="IPR001650">
    <property type="entry name" value="Helicase_C-like"/>
</dbReference>
<comment type="caution">
    <text evidence="7">The sequence shown here is derived from an EMBL/GenBank/DDBJ whole genome shotgun (WGS) entry which is preliminary data.</text>
</comment>
<evidence type="ECO:0000256" key="4">
    <source>
        <dbReference type="SAM" id="MobiDB-lite"/>
    </source>
</evidence>
<feature type="domain" description="HRDC" evidence="5">
    <location>
        <begin position="293"/>
        <end position="377"/>
    </location>
</feature>
<feature type="region of interest" description="Disordered" evidence="4">
    <location>
        <begin position="375"/>
        <end position="403"/>
    </location>
</feature>
<dbReference type="SUPFAM" id="SSF52540">
    <property type="entry name" value="P-loop containing nucleoside triphosphate hydrolases"/>
    <property type="match status" value="1"/>
</dbReference>
<dbReference type="InterPro" id="IPR044876">
    <property type="entry name" value="HRDC_dom_sf"/>
</dbReference>
<dbReference type="GO" id="GO:0000166">
    <property type="term" value="F:nucleotide binding"/>
    <property type="evidence" value="ECO:0007669"/>
    <property type="project" value="InterPro"/>
</dbReference>
<dbReference type="InterPro" id="IPR002121">
    <property type="entry name" value="HRDC_dom"/>
</dbReference>
<feature type="domain" description="Helicase C-terminal" evidence="6">
    <location>
        <begin position="1"/>
        <end position="100"/>
    </location>
</feature>
<evidence type="ECO:0000259" key="6">
    <source>
        <dbReference type="PROSITE" id="PS51194"/>
    </source>
</evidence>
<dbReference type="InterPro" id="IPR010997">
    <property type="entry name" value="HRDC-like_sf"/>
</dbReference>
<evidence type="ECO:0000259" key="5">
    <source>
        <dbReference type="PROSITE" id="PS50967"/>
    </source>
</evidence>
<reference evidence="8" key="1">
    <citation type="journal article" date="2016" name="Nature">
        <title>The genome of the seagrass Zostera marina reveals angiosperm adaptation to the sea.</title>
        <authorList>
            <person name="Olsen J.L."/>
            <person name="Rouze P."/>
            <person name="Verhelst B."/>
            <person name="Lin Y.-C."/>
            <person name="Bayer T."/>
            <person name="Collen J."/>
            <person name="Dattolo E."/>
            <person name="De Paoli E."/>
            <person name="Dittami S."/>
            <person name="Maumus F."/>
            <person name="Michel G."/>
            <person name="Kersting A."/>
            <person name="Lauritano C."/>
            <person name="Lohaus R."/>
            <person name="Toepel M."/>
            <person name="Tonon T."/>
            <person name="Vanneste K."/>
            <person name="Amirebrahimi M."/>
            <person name="Brakel J."/>
            <person name="Bostroem C."/>
            <person name="Chovatia M."/>
            <person name="Grimwood J."/>
            <person name="Jenkins J.W."/>
            <person name="Jueterbock A."/>
            <person name="Mraz A."/>
            <person name="Stam W.T."/>
            <person name="Tice H."/>
            <person name="Bornberg-Bauer E."/>
            <person name="Green P.J."/>
            <person name="Pearson G.A."/>
            <person name="Procaccini G."/>
            <person name="Duarte C.M."/>
            <person name="Schmutz J."/>
            <person name="Reusch T.B.H."/>
            <person name="Van de Peer Y."/>
        </authorList>
    </citation>
    <scope>NUCLEOTIDE SEQUENCE [LARGE SCALE GENOMIC DNA]</scope>
    <source>
        <strain evidence="8">cv. Finnish</strain>
    </source>
</reference>
<evidence type="ECO:0000256" key="1">
    <source>
        <dbReference type="ARBA" id="ARBA00005446"/>
    </source>
</evidence>
<dbReference type="InterPro" id="IPR027417">
    <property type="entry name" value="P-loop_NTPase"/>
</dbReference>
<dbReference type="InterPro" id="IPR032284">
    <property type="entry name" value="RecQ_Zn-bd"/>
</dbReference>
<dbReference type="Pfam" id="PF00271">
    <property type="entry name" value="Helicase_C"/>
    <property type="match status" value="1"/>
</dbReference>
<accession>A0A0K9P0N9</accession>
<dbReference type="GO" id="GO:0006260">
    <property type="term" value="P:DNA replication"/>
    <property type="evidence" value="ECO:0007669"/>
    <property type="project" value="InterPro"/>
</dbReference>
<dbReference type="PROSITE" id="PS50967">
    <property type="entry name" value="HRDC"/>
    <property type="match status" value="1"/>
</dbReference>
<dbReference type="GO" id="GO:0003676">
    <property type="term" value="F:nucleic acid binding"/>
    <property type="evidence" value="ECO:0007669"/>
    <property type="project" value="InterPro"/>
</dbReference>
<gene>
    <name evidence="7" type="ORF">ZOSMA_4G00910</name>
</gene>
<sequence length="490" mass="55144">MGAQERAYAQEEWSQNKINIICATVAFGMGIDKPDVRFVIHHSLPKSIEGYHQECGRAGRDGLPSSCVLYYNYSDYFRVNYMLTQGAIGQGTTANMKNLLQMVGYCENDIDCRRFLQLVHFGEKFKPENCLSTCDNCSNSSKLVEEDVTDIAKQLVELVKITGQMYSSSHILEVYRGSMGKSVKNCGHAELALHGAGNKLKKKKVSRIMRHLMIENFFVEDVKKSDVFGSISSILKVNESKACKLSSGKQTIILRFPINDKAVELNKSEAIPAKGSLLSGSEKNFRYQHESEVNLSTLLFDDLNLLISELWKECGGGVKFSKHHIFNKSTLHLISQAIPRTKKELIEINGVSREKANRYGDRVLKTIEATVKRYNETKNRNNANGSYGSSNSLKRRRGSPYSHLDDYTVQSSKRLVKMGSNCRSEMSIDDIPTYEELLLDAELDGMDIEEEIGKNDKSKSFCKGATNFSYGGKNFVANTFKEFEFTVTKK</sequence>
<dbReference type="OrthoDB" id="10261556at2759"/>
<protein>
    <recommendedName>
        <fullName evidence="3">DNA 3'-5' helicase</fullName>
        <ecNumber evidence="3">5.6.2.4</ecNumber>
    </recommendedName>
</protein>
<dbReference type="Proteomes" id="UP000036987">
    <property type="component" value="Unassembled WGS sequence"/>
</dbReference>
<dbReference type="STRING" id="29655.A0A0K9P0N9"/>
<dbReference type="Pfam" id="PF09382">
    <property type="entry name" value="RQC"/>
    <property type="match status" value="1"/>
</dbReference>
<evidence type="ECO:0000256" key="3">
    <source>
        <dbReference type="ARBA" id="ARBA00034808"/>
    </source>
</evidence>
<organism evidence="7 8">
    <name type="scientific">Zostera marina</name>
    <name type="common">Eelgrass</name>
    <dbReference type="NCBI Taxonomy" id="29655"/>
    <lineage>
        <taxon>Eukaryota</taxon>
        <taxon>Viridiplantae</taxon>
        <taxon>Streptophyta</taxon>
        <taxon>Embryophyta</taxon>
        <taxon>Tracheophyta</taxon>
        <taxon>Spermatophyta</taxon>
        <taxon>Magnoliopsida</taxon>
        <taxon>Liliopsida</taxon>
        <taxon>Zosteraceae</taxon>
        <taxon>Zostera</taxon>
    </lineage>
</organism>
<dbReference type="AlphaFoldDB" id="A0A0K9P0N9"/>
<dbReference type="Gene3D" id="1.10.10.10">
    <property type="entry name" value="Winged helix-like DNA-binding domain superfamily/Winged helix DNA-binding domain"/>
    <property type="match status" value="1"/>
</dbReference>
<evidence type="ECO:0000313" key="8">
    <source>
        <dbReference type="Proteomes" id="UP000036987"/>
    </source>
</evidence>
<dbReference type="Gene3D" id="3.40.50.300">
    <property type="entry name" value="P-loop containing nucleotide triphosphate hydrolases"/>
    <property type="match status" value="1"/>
</dbReference>
<dbReference type="InterPro" id="IPR018982">
    <property type="entry name" value="RQC_domain"/>
</dbReference>
<dbReference type="Gene3D" id="1.10.150.80">
    <property type="entry name" value="HRDC domain"/>
    <property type="match status" value="1"/>
</dbReference>
<comment type="similarity">
    <text evidence="1">Belongs to the helicase family. RecQ subfamily.</text>
</comment>
<feature type="compositionally biased region" description="Low complexity" evidence="4">
    <location>
        <begin position="380"/>
        <end position="392"/>
    </location>
</feature>
<proteinExistence type="inferred from homology"/>
<dbReference type="GO" id="GO:0006281">
    <property type="term" value="P:DNA repair"/>
    <property type="evidence" value="ECO:0007669"/>
    <property type="project" value="InterPro"/>
</dbReference>
<dbReference type="PANTHER" id="PTHR13710">
    <property type="entry name" value="DNA HELICASE RECQ FAMILY MEMBER"/>
    <property type="match status" value="1"/>
</dbReference>